<evidence type="ECO:0000256" key="2">
    <source>
        <dbReference type="SAM" id="MobiDB-lite"/>
    </source>
</evidence>
<dbReference type="SUPFAM" id="SSF53474">
    <property type="entry name" value="alpha/beta-Hydrolases"/>
    <property type="match status" value="1"/>
</dbReference>
<dbReference type="AlphaFoldDB" id="A0A431VIK7"/>
<evidence type="ECO:0000313" key="4">
    <source>
        <dbReference type="EMBL" id="RTR21037.1"/>
    </source>
</evidence>
<dbReference type="EMBL" id="RXMA01000007">
    <property type="protein sequence ID" value="RTR21037.1"/>
    <property type="molecule type" value="Genomic_DNA"/>
</dbReference>
<organism evidence="4 5">
    <name type="scientific">Azospirillum griseum</name>
    <dbReference type="NCBI Taxonomy" id="2496639"/>
    <lineage>
        <taxon>Bacteria</taxon>
        <taxon>Pseudomonadati</taxon>
        <taxon>Pseudomonadota</taxon>
        <taxon>Alphaproteobacteria</taxon>
        <taxon>Rhodospirillales</taxon>
        <taxon>Azospirillaceae</taxon>
        <taxon>Azospirillum</taxon>
    </lineage>
</organism>
<evidence type="ECO:0000313" key="5">
    <source>
        <dbReference type="Proteomes" id="UP000277007"/>
    </source>
</evidence>
<dbReference type="Proteomes" id="UP000277007">
    <property type="component" value="Unassembled WGS sequence"/>
</dbReference>
<feature type="domain" description="AB hydrolase-1" evidence="3">
    <location>
        <begin position="31"/>
        <end position="258"/>
    </location>
</feature>
<dbReference type="InterPro" id="IPR000639">
    <property type="entry name" value="Epox_hydrolase-like"/>
</dbReference>
<dbReference type="PANTHER" id="PTHR43798:SF31">
    <property type="entry name" value="AB HYDROLASE SUPERFAMILY PROTEIN YCLE"/>
    <property type="match status" value="1"/>
</dbReference>
<feature type="region of interest" description="Disordered" evidence="2">
    <location>
        <begin position="1"/>
        <end position="22"/>
    </location>
</feature>
<dbReference type="Pfam" id="PF00561">
    <property type="entry name" value="Abhydrolase_1"/>
    <property type="match status" value="1"/>
</dbReference>
<dbReference type="OrthoDB" id="9799612at2"/>
<sequence length="281" mass="29631">MADPAAQGDGMAGLTAFRTTGPTEAGNAEAPPLLFIHGVGLRKEVWEPQIAAFARNRRVIAYDMLGHGGSGLGNGDMGLDAFVAQAADLLAALGITRADVVGHSMGALVALGLALAHPDRINRLVALNAVYQRTTDQRAAVLERAAEIERVGPRAAADRAVARWFGDTPPPALRPLATQVREWLENADPVGYARAYRIFASSDAIHAGRLPTLAMPVLYLTGELDANSSPAMSDRMAAETPQGRARILPGERHMMAMVSPDAVNTALRAFLNPSTLDGQAA</sequence>
<dbReference type="InterPro" id="IPR050266">
    <property type="entry name" value="AB_hydrolase_sf"/>
</dbReference>
<dbReference type="PRINTS" id="PR00111">
    <property type="entry name" value="ABHYDROLASE"/>
</dbReference>
<name>A0A431VIK7_9PROT</name>
<reference evidence="4 5" key="1">
    <citation type="submission" date="2018-12" db="EMBL/GenBank/DDBJ databases">
        <authorList>
            <person name="Yang Y."/>
        </authorList>
    </citation>
    <scope>NUCLEOTIDE SEQUENCE [LARGE SCALE GENOMIC DNA]</scope>
    <source>
        <strain evidence="4 5">L-25-5w-1</strain>
    </source>
</reference>
<proteinExistence type="predicted"/>
<dbReference type="PRINTS" id="PR00412">
    <property type="entry name" value="EPOXHYDRLASE"/>
</dbReference>
<accession>A0A431VIK7</accession>
<evidence type="ECO:0000256" key="1">
    <source>
        <dbReference type="ARBA" id="ARBA00022801"/>
    </source>
</evidence>
<gene>
    <name evidence="4" type="ORF">EJ903_09865</name>
</gene>
<dbReference type="InterPro" id="IPR000073">
    <property type="entry name" value="AB_hydrolase_1"/>
</dbReference>
<comment type="caution">
    <text evidence="4">The sequence shown here is derived from an EMBL/GenBank/DDBJ whole genome shotgun (WGS) entry which is preliminary data.</text>
</comment>
<protein>
    <submittedName>
        <fullName evidence="4">Alpha/beta fold hydrolase</fullName>
    </submittedName>
</protein>
<dbReference type="GO" id="GO:0016787">
    <property type="term" value="F:hydrolase activity"/>
    <property type="evidence" value="ECO:0007669"/>
    <property type="project" value="UniProtKB-KW"/>
</dbReference>
<dbReference type="InterPro" id="IPR029058">
    <property type="entry name" value="AB_hydrolase_fold"/>
</dbReference>
<evidence type="ECO:0000259" key="3">
    <source>
        <dbReference type="Pfam" id="PF00561"/>
    </source>
</evidence>
<dbReference type="Gene3D" id="3.40.50.1820">
    <property type="entry name" value="alpha/beta hydrolase"/>
    <property type="match status" value="1"/>
</dbReference>
<dbReference type="RefSeq" id="WP_126614625.1">
    <property type="nucleotide sequence ID" value="NZ_JBHUCY010000029.1"/>
</dbReference>
<dbReference type="GO" id="GO:0016020">
    <property type="term" value="C:membrane"/>
    <property type="evidence" value="ECO:0007669"/>
    <property type="project" value="TreeGrafter"/>
</dbReference>
<keyword evidence="1 4" id="KW-0378">Hydrolase</keyword>
<keyword evidence="5" id="KW-1185">Reference proteome</keyword>
<dbReference type="PANTHER" id="PTHR43798">
    <property type="entry name" value="MONOACYLGLYCEROL LIPASE"/>
    <property type="match status" value="1"/>
</dbReference>